<name>A0ACC2QLN4_9NEOP</name>
<organism evidence="1 2">
    <name type="scientific">Mythimna loreyi</name>
    <dbReference type="NCBI Taxonomy" id="667449"/>
    <lineage>
        <taxon>Eukaryota</taxon>
        <taxon>Metazoa</taxon>
        <taxon>Ecdysozoa</taxon>
        <taxon>Arthropoda</taxon>
        <taxon>Hexapoda</taxon>
        <taxon>Insecta</taxon>
        <taxon>Pterygota</taxon>
        <taxon>Neoptera</taxon>
        <taxon>Endopterygota</taxon>
        <taxon>Lepidoptera</taxon>
        <taxon>Glossata</taxon>
        <taxon>Ditrysia</taxon>
        <taxon>Noctuoidea</taxon>
        <taxon>Noctuidae</taxon>
        <taxon>Noctuinae</taxon>
        <taxon>Hadenini</taxon>
        <taxon>Mythimna</taxon>
    </lineage>
</organism>
<dbReference type="EMBL" id="CM056795">
    <property type="protein sequence ID" value="KAJ8720639.1"/>
    <property type="molecule type" value="Genomic_DNA"/>
</dbReference>
<evidence type="ECO:0000313" key="1">
    <source>
        <dbReference type="EMBL" id="KAJ8720639.1"/>
    </source>
</evidence>
<gene>
    <name evidence="1" type="ORF">PYW08_006104</name>
</gene>
<accession>A0ACC2QLN4</accession>
<protein>
    <submittedName>
        <fullName evidence="1">Uncharacterized protein</fullName>
    </submittedName>
</protein>
<reference evidence="1" key="1">
    <citation type="submission" date="2023-03" db="EMBL/GenBank/DDBJ databases">
        <title>Chromosome-level genomes of two armyworms, Mythimna separata and Mythimna loreyi, provide insights into the biosynthesis and reception of sex pheromones.</title>
        <authorList>
            <person name="Zhao H."/>
        </authorList>
    </citation>
    <scope>NUCLEOTIDE SEQUENCE</scope>
    <source>
        <strain evidence="1">BeijingLab</strain>
    </source>
</reference>
<sequence>MEKTYSKEEVVIAQNANGAATASTAQSMPSGASIEQILLITTVVLLGAAAIYYILKKCHGHAVNTLRRALNAANNMSVQQTEALVDFLEGHKELALGRCSRTNEGHSLSKRLWQQCAEVLNSVSSDCVQKTGEDWRVFYNEYKHRLFKKIKKVKSERSATVMPSPSCHVADDYSDYTVVSPNHSQAEYVTGSSTSTSTPKDGIYEFYNQRKDQTNIG</sequence>
<evidence type="ECO:0000313" key="2">
    <source>
        <dbReference type="Proteomes" id="UP001231649"/>
    </source>
</evidence>
<keyword evidence="2" id="KW-1185">Reference proteome</keyword>
<comment type="caution">
    <text evidence="1">The sequence shown here is derived from an EMBL/GenBank/DDBJ whole genome shotgun (WGS) entry which is preliminary data.</text>
</comment>
<dbReference type="Proteomes" id="UP001231649">
    <property type="component" value="Chromosome 19"/>
</dbReference>
<proteinExistence type="predicted"/>